<keyword evidence="1" id="KW-0175">Coiled coil</keyword>
<feature type="coiled-coil region" evidence="1">
    <location>
        <begin position="90"/>
        <end position="131"/>
    </location>
</feature>
<evidence type="ECO:0000313" key="2">
    <source>
        <dbReference type="EMBL" id="RYC72291.1"/>
    </source>
</evidence>
<dbReference type="RefSeq" id="WP_129719016.1">
    <property type="nucleotide sequence ID" value="NZ_PRLK01000015.1"/>
</dbReference>
<dbReference type="EMBL" id="PRLK01000015">
    <property type="protein sequence ID" value="RYC72291.1"/>
    <property type="molecule type" value="Genomic_DNA"/>
</dbReference>
<organism evidence="2 3">
    <name type="scientific">Candidatus Nanogingivalis gingivitcus</name>
    <dbReference type="NCBI Taxonomy" id="2171992"/>
    <lineage>
        <taxon>Bacteria</taxon>
        <taxon>Candidatus Saccharimonadota</taxon>
        <taxon>Candidatus Nanosyncoccalia</taxon>
        <taxon>Candidatus Nanogingivales</taxon>
        <taxon>Candidatus Nanogingivalaceae</taxon>
        <taxon>Candidatus Nanogingivalis</taxon>
    </lineage>
</organism>
<comment type="caution">
    <text evidence="2">The sequence shown here is derived from an EMBL/GenBank/DDBJ whole genome shotgun (WGS) entry which is preliminary data.</text>
</comment>
<reference evidence="2 3" key="2">
    <citation type="journal article" date="2020" name="Cell Rep.">
        <title>Acquisition and Adaptation of Ultra-small Parasitic Reduced Genome Bacteria to Mammalian Hosts.</title>
        <authorList>
            <person name="McLean J.S."/>
            <person name="Bor B."/>
            <person name="Kerns K.A."/>
            <person name="Liu Q."/>
            <person name="To T.T."/>
            <person name="Solden L."/>
            <person name="Hendrickson E.L."/>
            <person name="Wrighton K."/>
            <person name="Shi W."/>
            <person name="He X."/>
        </authorList>
    </citation>
    <scope>NUCLEOTIDE SEQUENCE [LARGE SCALE GENOMIC DNA]</scope>
    <source>
        <strain evidence="2 3">TM7_CMJM_G6_1_HOT_870</strain>
    </source>
</reference>
<name>A0ABY0FJS3_9BACT</name>
<evidence type="ECO:0000313" key="3">
    <source>
        <dbReference type="Proteomes" id="UP001190925"/>
    </source>
</evidence>
<sequence length="164" mass="19477">MSNKTLAEIHSELSQLKRRKRELFSFMDSTLLALEEDGAMPQRQWSTYKRAFDINGWFIGQSKRAIEIYKYQFNEAQETLNSGRASSRKRKCCEKQITRLECAIENEENTVKKLLQEVRILKAEAREKAIELKPEFKEIFKEYDTNSEKINTLYKELDIIRDKK</sequence>
<dbReference type="Proteomes" id="UP001190925">
    <property type="component" value="Unassembled WGS sequence"/>
</dbReference>
<proteinExistence type="predicted"/>
<evidence type="ECO:0000256" key="1">
    <source>
        <dbReference type="SAM" id="Coils"/>
    </source>
</evidence>
<reference evidence="2 3" key="1">
    <citation type="journal article" date="2018" name="bioRxiv">
        <title>Evidence of independent acquisition and adaption of ultra-small bacteria to human hosts across the highly diverse yet reduced genomes of the phylum Saccharibacteria.</title>
        <authorList>
            <person name="McLean J.S."/>
            <person name="Bor B."/>
            <person name="To T.T."/>
            <person name="Liu Q."/>
            <person name="Kearns K.A."/>
            <person name="Solden L.M."/>
            <person name="Wrighton K.C."/>
            <person name="He X."/>
            <person name="Shi W."/>
        </authorList>
    </citation>
    <scope>NUCLEOTIDE SEQUENCE [LARGE SCALE GENOMIC DNA]</scope>
    <source>
        <strain evidence="2 3">TM7_CMJM_G6_1_HOT_870</strain>
    </source>
</reference>
<gene>
    <name evidence="2" type="ORF">G6CMJM_00626</name>
</gene>
<keyword evidence="3" id="KW-1185">Reference proteome</keyword>
<accession>A0ABY0FJS3</accession>
<protein>
    <submittedName>
        <fullName evidence="2">Uncharacterized protein</fullName>
    </submittedName>
</protein>